<dbReference type="Proteomes" id="UP000521943">
    <property type="component" value="Unassembled WGS sequence"/>
</dbReference>
<evidence type="ECO:0000259" key="2">
    <source>
        <dbReference type="Pfam" id="PF24016"/>
    </source>
</evidence>
<feature type="compositionally biased region" description="Low complexity" evidence="1">
    <location>
        <begin position="79"/>
        <end position="89"/>
    </location>
</feature>
<comment type="caution">
    <text evidence="3">The sequence shown here is derived from an EMBL/GenBank/DDBJ whole genome shotgun (WGS) entry which is preliminary data.</text>
</comment>
<gene>
    <name evidence="3" type="ORF">DFP72DRAFT_1061917</name>
</gene>
<sequence length="301" mass="32544">MILDHRFSLRKTAAAPMNPAAEKEEKPPPYTQSSYPTYDSNKPLPSPLLTPPPTHPRRQTSHGQLVQAAELKPYPTPTPSASSSRLADPLSPPAVPDPPPTVNQVHLLSKKEDIIGTFYVDPLIPTLNPGKRKKRGKRAASLPHASFQTRSGAIGLSLATTGNVLDSSKADVTVASKTGNIEIRLLPTPPTRPRIAVDITSRSGDIMVWLPETFSGIIQLHTKKGELHVLPSLVKVAQVLKSTDKEAMLLMGSGPRGEESSQTDLCQLNSRSGKVIIGLSGKDKHPQETGFWKKLSLFFSG</sequence>
<accession>A0A8H6ME33</accession>
<keyword evidence="4" id="KW-1185">Reference proteome</keyword>
<dbReference type="EMBL" id="JACGCI010000009">
    <property type="protein sequence ID" value="KAF6761706.1"/>
    <property type="molecule type" value="Genomic_DNA"/>
</dbReference>
<dbReference type="InterPro" id="IPR055754">
    <property type="entry name" value="DUF7330"/>
</dbReference>
<proteinExistence type="predicted"/>
<name>A0A8H6ME33_9AGAR</name>
<evidence type="ECO:0000256" key="1">
    <source>
        <dbReference type="SAM" id="MobiDB-lite"/>
    </source>
</evidence>
<protein>
    <recommendedName>
        <fullName evidence="2">DUF7330 domain-containing protein</fullName>
    </recommendedName>
</protein>
<dbReference type="Pfam" id="PF24016">
    <property type="entry name" value="DUF7330"/>
    <property type="match status" value="1"/>
</dbReference>
<reference evidence="3 4" key="1">
    <citation type="submission" date="2020-07" db="EMBL/GenBank/DDBJ databases">
        <title>Comparative genomics of pyrophilous fungi reveals a link between fire events and developmental genes.</title>
        <authorList>
            <consortium name="DOE Joint Genome Institute"/>
            <person name="Steindorff A.S."/>
            <person name="Carver A."/>
            <person name="Calhoun S."/>
            <person name="Stillman K."/>
            <person name="Liu H."/>
            <person name="Lipzen A."/>
            <person name="Pangilinan J."/>
            <person name="Labutti K."/>
            <person name="Bruns T.D."/>
            <person name="Grigoriev I.V."/>
        </authorList>
    </citation>
    <scope>NUCLEOTIDE SEQUENCE [LARGE SCALE GENOMIC DNA]</scope>
    <source>
        <strain evidence="3 4">CBS 144469</strain>
    </source>
</reference>
<feature type="region of interest" description="Disordered" evidence="1">
    <location>
        <begin position="1"/>
        <end position="99"/>
    </location>
</feature>
<feature type="compositionally biased region" description="Pro residues" evidence="1">
    <location>
        <begin position="44"/>
        <end position="54"/>
    </location>
</feature>
<dbReference type="AlphaFoldDB" id="A0A8H6ME33"/>
<feature type="compositionally biased region" description="Low complexity" evidence="1">
    <location>
        <begin position="11"/>
        <end position="20"/>
    </location>
</feature>
<evidence type="ECO:0000313" key="3">
    <source>
        <dbReference type="EMBL" id="KAF6761706.1"/>
    </source>
</evidence>
<feature type="domain" description="DUF7330" evidence="2">
    <location>
        <begin position="103"/>
        <end position="277"/>
    </location>
</feature>
<evidence type="ECO:0000313" key="4">
    <source>
        <dbReference type="Proteomes" id="UP000521943"/>
    </source>
</evidence>
<dbReference type="OrthoDB" id="2593559at2759"/>
<organism evidence="3 4">
    <name type="scientific">Ephemerocybe angulata</name>
    <dbReference type="NCBI Taxonomy" id="980116"/>
    <lineage>
        <taxon>Eukaryota</taxon>
        <taxon>Fungi</taxon>
        <taxon>Dikarya</taxon>
        <taxon>Basidiomycota</taxon>
        <taxon>Agaricomycotina</taxon>
        <taxon>Agaricomycetes</taxon>
        <taxon>Agaricomycetidae</taxon>
        <taxon>Agaricales</taxon>
        <taxon>Agaricineae</taxon>
        <taxon>Psathyrellaceae</taxon>
        <taxon>Ephemerocybe</taxon>
    </lineage>
</organism>
<feature type="compositionally biased region" description="Pro residues" evidence="1">
    <location>
        <begin position="90"/>
        <end position="99"/>
    </location>
</feature>